<protein>
    <recommendedName>
        <fullName evidence="4">NmrA-like domain-containing protein</fullName>
    </recommendedName>
</protein>
<evidence type="ECO:0000256" key="3">
    <source>
        <dbReference type="ARBA" id="ARBA00023002"/>
    </source>
</evidence>
<keyword evidence="2" id="KW-0521">NADP</keyword>
<evidence type="ECO:0000313" key="6">
    <source>
        <dbReference type="Proteomes" id="UP001197093"/>
    </source>
</evidence>
<comment type="similarity">
    <text evidence="1">Belongs to the NmrA-type oxidoreductase family. Isoflavone reductase subfamily.</text>
</comment>
<dbReference type="EMBL" id="JAHCVI010000001">
    <property type="protein sequence ID" value="KAG7291222.1"/>
    <property type="molecule type" value="Genomic_DNA"/>
</dbReference>
<evidence type="ECO:0000259" key="4">
    <source>
        <dbReference type="Pfam" id="PF05368"/>
    </source>
</evidence>
<name>A0AAD4F134_9PEZI</name>
<dbReference type="Gene3D" id="3.40.50.720">
    <property type="entry name" value="NAD(P)-binding Rossmann-like Domain"/>
    <property type="match status" value="1"/>
</dbReference>
<dbReference type="SUPFAM" id="SSF51735">
    <property type="entry name" value="NAD(P)-binding Rossmann-fold domains"/>
    <property type="match status" value="1"/>
</dbReference>
<dbReference type="Gene3D" id="3.90.25.10">
    <property type="entry name" value="UDP-galactose 4-epimerase, domain 1"/>
    <property type="match status" value="1"/>
</dbReference>
<proteinExistence type="inferred from homology"/>
<dbReference type="InterPro" id="IPR008030">
    <property type="entry name" value="NmrA-like"/>
</dbReference>
<reference evidence="5" key="1">
    <citation type="submission" date="2023-02" db="EMBL/GenBank/DDBJ databases">
        <authorList>
            <person name="Palmer J.M."/>
        </authorList>
    </citation>
    <scope>NUCLEOTIDE SEQUENCE</scope>
    <source>
        <strain evidence="5">FW57</strain>
    </source>
</reference>
<dbReference type="Pfam" id="PF05368">
    <property type="entry name" value="NmrA"/>
    <property type="match status" value="1"/>
</dbReference>
<sequence>MSVIAVAGGTGKLGRAIVDALVSEGKHTTLILAREPSESKEKEIGARIVAVNYGDIDGVAAALESNKVEIVISTIDMVHGSEAELALVQAAAKSSTTKRYIPSTWGIEYSDETSSAFPITKLKLDVLKALEKTSLEYTSIVNGYFTDSFVSPKVKSYMPPIALVLDIANNFAAIPGSGDVPIVFTHTFDIARFIPRLVEQPKWEKQSYIIGDRVTWNEFLRIAEEAKGTKFTVVHDSVEKLQSGQITELPSHPSLYSMFPKQMLQGFFAGFGIMFEQGEFDLRPTHSLNDDFPEIKPRTIRELVFEAYKEA</sequence>
<dbReference type="InterPro" id="IPR036291">
    <property type="entry name" value="NAD(P)-bd_dom_sf"/>
</dbReference>
<dbReference type="InterPro" id="IPR051609">
    <property type="entry name" value="NmrA/Isoflavone_reductase-like"/>
</dbReference>
<organism evidence="5 6">
    <name type="scientific">Staphylotrichum longicolle</name>
    <dbReference type="NCBI Taxonomy" id="669026"/>
    <lineage>
        <taxon>Eukaryota</taxon>
        <taxon>Fungi</taxon>
        <taxon>Dikarya</taxon>
        <taxon>Ascomycota</taxon>
        <taxon>Pezizomycotina</taxon>
        <taxon>Sordariomycetes</taxon>
        <taxon>Sordariomycetidae</taxon>
        <taxon>Sordariales</taxon>
        <taxon>Chaetomiaceae</taxon>
        <taxon>Staphylotrichum</taxon>
    </lineage>
</organism>
<accession>A0AAD4F134</accession>
<keyword evidence="3" id="KW-0560">Oxidoreductase</keyword>
<comment type="caution">
    <text evidence="5">The sequence shown here is derived from an EMBL/GenBank/DDBJ whole genome shotgun (WGS) entry which is preliminary data.</text>
</comment>
<dbReference type="AlphaFoldDB" id="A0AAD4F134"/>
<dbReference type="Proteomes" id="UP001197093">
    <property type="component" value="Unassembled WGS sequence"/>
</dbReference>
<dbReference type="PANTHER" id="PTHR47706">
    <property type="entry name" value="NMRA-LIKE FAMILY PROTEIN"/>
    <property type="match status" value="1"/>
</dbReference>
<evidence type="ECO:0000256" key="2">
    <source>
        <dbReference type="ARBA" id="ARBA00022857"/>
    </source>
</evidence>
<dbReference type="PANTHER" id="PTHR47706:SF4">
    <property type="entry name" value="NMRA-LIKE DOMAIN-CONTAINING PROTEIN"/>
    <property type="match status" value="1"/>
</dbReference>
<gene>
    <name evidence="5" type="ORF">NEMBOFW57_001234</name>
</gene>
<feature type="domain" description="NmrA-like" evidence="4">
    <location>
        <begin position="2"/>
        <end position="289"/>
    </location>
</feature>
<evidence type="ECO:0000313" key="5">
    <source>
        <dbReference type="EMBL" id="KAG7291222.1"/>
    </source>
</evidence>
<dbReference type="GO" id="GO:0016491">
    <property type="term" value="F:oxidoreductase activity"/>
    <property type="evidence" value="ECO:0007669"/>
    <property type="project" value="UniProtKB-KW"/>
</dbReference>
<keyword evidence="6" id="KW-1185">Reference proteome</keyword>
<evidence type="ECO:0000256" key="1">
    <source>
        <dbReference type="ARBA" id="ARBA00005725"/>
    </source>
</evidence>